<evidence type="ECO:0000313" key="3">
    <source>
        <dbReference type="Proteomes" id="UP001604336"/>
    </source>
</evidence>
<evidence type="ECO:0000313" key="2">
    <source>
        <dbReference type="EMBL" id="KAL2479720.1"/>
    </source>
</evidence>
<dbReference type="SUPFAM" id="SSF53223">
    <property type="entry name" value="Aminoacid dehydrogenase-like, N-terminal domain"/>
    <property type="match status" value="1"/>
</dbReference>
<dbReference type="Gene3D" id="3.40.50.10860">
    <property type="entry name" value="Leucine Dehydrogenase, chain A, domain 1"/>
    <property type="match status" value="1"/>
</dbReference>
<dbReference type="InterPro" id="IPR000672">
    <property type="entry name" value="THF_DH/CycHdrlase"/>
</dbReference>
<feature type="domain" description="Tetrahydrofolate dehydrogenase/cyclohydrolase catalytic" evidence="1">
    <location>
        <begin position="67"/>
        <end position="157"/>
    </location>
</feature>
<dbReference type="PRINTS" id="PR00085">
    <property type="entry name" value="THFDHDRGNASE"/>
</dbReference>
<evidence type="ECO:0000259" key="1">
    <source>
        <dbReference type="Pfam" id="PF00763"/>
    </source>
</evidence>
<gene>
    <name evidence="2" type="ORF">Adt_32686</name>
</gene>
<name>A0ABD1QU34_9LAMI</name>
<proteinExistence type="predicted"/>
<sequence>MCCGLFYFRKESFTIPFVIPSPRITKRFIKFPLLTSIDLPDVLILNAQTFPPVAINSNMKTAIVLIGKSIPNSIKSRIASEIGAMKNSIGKFPRLGRCSCRKRMDSQSFVRIKVKACGVVGIALFMEELPKDCKETDVLQVISTFNENPSVHGIIVQRSSSSTFGRGEDHEIH</sequence>
<dbReference type="EMBL" id="JBFOLK010000010">
    <property type="protein sequence ID" value="KAL2479720.1"/>
    <property type="molecule type" value="Genomic_DNA"/>
</dbReference>
<dbReference type="AlphaFoldDB" id="A0ABD1QU34"/>
<keyword evidence="3" id="KW-1185">Reference proteome</keyword>
<dbReference type="PANTHER" id="PTHR48099:SF13">
    <property type="entry name" value="METHYLENETETRAHYDROFOLATE DEHYDROGENASE"/>
    <property type="match status" value="1"/>
</dbReference>
<accession>A0ABD1QU34</accession>
<comment type="caution">
    <text evidence="2">The sequence shown here is derived from an EMBL/GenBank/DDBJ whole genome shotgun (WGS) entry which is preliminary data.</text>
</comment>
<dbReference type="Proteomes" id="UP001604336">
    <property type="component" value="Unassembled WGS sequence"/>
</dbReference>
<dbReference type="PANTHER" id="PTHR48099">
    <property type="entry name" value="C-1-TETRAHYDROFOLATE SYNTHASE, CYTOPLASMIC-RELATED"/>
    <property type="match status" value="1"/>
</dbReference>
<reference evidence="3" key="1">
    <citation type="submission" date="2024-07" db="EMBL/GenBank/DDBJ databases">
        <title>Two chromosome-level genome assemblies of Korean endemic species Abeliophyllum distichum and Forsythia ovata (Oleaceae).</title>
        <authorList>
            <person name="Jang H."/>
        </authorList>
    </citation>
    <scope>NUCLEOTIDE SEQUENCE [LARGE SCALE GENOMIC DNA]</scope>
</reference>
<organism evidence="2 3">
    <name type="scientific">Abeliophyllum distichum</name>
    <dbReference type="NCBI Taxonomy" id="126358"/>
    <lineage>
        <taxon>Eukaryota</taxon>
        <taxon>Viridiplantae</taxon>
        <taxon>Streptophyta</taxon>
        <taxon>Embryophyta</taxon>
        <taxon>Tracheophyta</taxon>
        <taxon>Spermatophyta</taxon>
        <taxon>Magnoliopsida</taxon>
        <taxon>eudicotyledons</taxon>
        <taxon>Gunneridae</taxon>
        <taxon>Pentapetalae</taxon>
        <taxon>asterids</taxon>
        <taxon>lamiids</taxon>
        <taxon>Lamiales</taxon>
        <taxon>Oleaceae</taxon>
        <taxon>Forsythieae</taxon>
        <taxon>Abeliophyllum</taxon>
    </lineage>
</organism>
<protein>
    <submittedName>
        <fullName evidence="2">Bifunctional protein FolD 1</fullName>
    </submittedName>
</protein>
<dbReference type="InterPro" id="IPR020630">
    <property type="entry name" value="THF_DH/CycHdrlase_cat_dom"/>
</dbReference>
<dbReference type="InterPro" id="IPR046346">
    <property type="entry name" value="Aminoacid_DH-like_N_sf"/>
</dbReference>
<dbReference type="Pfam" id="PF00763">
    <property type="entry name" value="THF_DHG_CYH"/>
    <property type="match status" value="1"/>
</dbReference>